<reference evidence="3" key="1">
    <citation type="submission" date="2020-11" db="EMBL/GenBank/DDBJ databases">
        <authorList>
            <person name="Tran Van P."/>
        </authorList>
    </citation>
    <scope>NUCLEOTIDE SEQUENCE</scope>
</reference>
<feature type="domain" description="E3 UFM1-protein ligase 1-like" evidence="1">
    <location>
        <begin position="2"/>
        <end position="54"/>
    </location>
</feature>
<dbReference type="GO" id="GO:0034976">
    <property type="term" value="P:response to endoplasmic reticulum stress"/>
    <property type="evidence" value="ECO:0007669"/>
    <property type="project" value="TreeGrafter"/>
</dbReference>
<dbReference type="GO" id="GO:0032434">
    <property type="term" value="P:regulation of proteasomal ubiquitin-dependent protein catabolic process"/>
    <property type="evidence" value="ECO:0007669"/>
    <property type="project" value="TreeGrafter"/>
</dbReference>
<gene>
    <name evidence="3" type="ORF">TPSB3V08_LOCUS9423</name>
</gene>
<dbReference type="InterPro" id="IPR018611">
    <property type="entry name" value="Ufl1"/>
</dbReference>
<protein>
    <submittedName>
        <fullName evidence="3">Uncharacterized protein</fullName>
    </submittedName>
</protein>
<dbReference type="Pfam" id="PF23659">
    <property type="entry name" value="UFL1"/>
    <property type="match status" value="1"/>
</dbReference>
<evidence type="ECO:0000259" key="2">
    <source>
        <dbReference type="Pfam" id="PF25041"/>
    </source>
</evidence>
<dbReference type="GO" id="GO:1990592">
    <property type="term" value="P:protein K69-linked ufmylation"/>
    <property type="evidence" value="ECO:0007669"/>
    <property type="project" value="TreeGrafter"/>
</dbReference>
<dbReference type="GO" id="GO:0061666">
    <property type="term" value="F:UFM1 ligase activity"/>
    <property type="evidence" value="ECO:0007669"/>
    <property type="project" value="InterPro"/>
</dbReference>
<sequence length="266" mass="28920">MKVRTRIANEAPNNATEPLQKLHKCLTGSSVDDYLACVEVALGTGICDMTLRKLDKRKERPLVHSHRQALLEQLSTCTDPALVLHLASLLLFQTVSQTMLHASGRFVSNILTHLASHLTADTFNSLQLYHGKPFFVSSARSSSIRQLFVGLCRELKVGALHYGVHRTSLLTEPAVDALGHVYVVPRSPPATVRPFLRLYGDGLSGADGFAQFAGYAAFLAGRIWAKVTPKPLASSVQKTASAALSVMSLKSMLGSLSLTYLYAFLL</sequence>
<dbReference type="EMBL" id="OD007509">
    <property type="protein sequence ID" value="CAD7414056.1"/>
    <property type="molecule type" value="Genomic_DNA"/>
</dbReference>
<name>A0A7R9DHT2_TIMPO</name>
<dbReference type="InterPro" id="IPR056580">
    <property type="entry name" value="Ufl1_dom"/>
</dbReference>
<dbReference type="GO" id="GO:0005789">
    <property type="term" value="C:endoplasmic reticulum membrane"/>
    <property type="evidence" value="ECO:0007669"/>
    <property type="project" value="TreeGrafter"/>
</dbReference>
<accession>A0A7R9DHT2</accession>
<dbReference type="InterPro" id="IPR056761">
    <property type="entry name" value="Ufl1-like_C"/>
</dbReference>
<dbReference type="PANTHER" id="PTHR31057:SF0">
    <property type="entry name" value="E3 UFM1-PROTEIN LIGASE 1"/>
    <property type="match status" value="1"/>
</dbReference>
<feature type="domain" description="E3 UFM1-protein ligase-like C-terminal" evidence="2">
    <location>
        <begin position="59"/>
        <end position="131"/>
    </location>
</feature>
<dbReference type="Pfam" id="PF25041">
    <property type="entry name" value="UFL1_C"/>
    <property type="match status" value="1"/>
</dbReference>
<proteinExistence type="predicted"/>
<evidence type="ECO:0000313" key="3">
    <source>
        <dbReference type="EMBL" id="CAD7414056.1"/>
    </source>
</evidence>
<evidence type="ECO:0000259" key="1">
    <source>
        <dbReference type="Pfam" id="PF23659"/>
    </source>
</evidence>
<dbReference type="AlphaFoldDB" id="A0A7R9DHT2"/>
<dbReference type="PANTHER" id="PTHR31057">
    <property type="entry name" value="E3 UFM1-PROTEIN LIGASE 1"/>
    <property type="match status" value="1"/>
</dbReference>
<organism evidence="3">
    <name type="scientific">Timema poppense</name>
    <name type="common">Walking stick</name>
    <dbReference type="NCBI Taxonomy" id="170557"/>
    <lineage>
        <taxon>Eukaryota</taxon>
        <taxon>Metazoa</taxon>
        <taxon>Ecdysozoa</taxon>
        <taxon>Arthropoda</taxon>
        <taxon>Hexapoda</taxon>
        <taxon>Insecta</taxon>
        <taxon>Pterygota</taxon>
        <taxon>Neoptera</taxon>
        <taxon>Polyneoptera</taxon>
        <taxon>Phasmatodea</taxon>
        <taxon>Timematodea</taxon>
        <taxon>Timematoidea</taxon>
        <taxon>Timematidae</taxon>
        <taxon>Timema</taxon>
    </lineage>
</organism>